<dbReference type="InterPro" id="IPR006400">
    <property type="entry name" value="Hopene-cyclase"/>
</dbReference>
<evidence type="ECO:0000259" key="5">
    <source>
        <dbReference type="Pfam" id="PF13243"/>
    </source>
</evidence>
<dbReference type="EC" id="5.4.99.17" evidence="7"/>
<dbReference type="AlphaFoldDB" id="A0A7T0BZR1"/>
<accession>A0A7T0BZR1</accession>
<dbReference type="EMBL" id="CP048620">
    <property type="protein sequence ID" value="QPJ63909.1"/>
    <property type="molecule type" value="Genomic_DNA"/>
</dbReference>
<evidence type="ECO:0000256" key="2">
    <source>
        <dbReference type="ARBA" id="ARBA00009755"/>
    </source>
</evidence>
<dbReference type="InterPro" id="IPR032696">
    <property type="entry name" value="SQ_cyclase_C"/>
</dbReference>
<dbReference type="GO" id="GO:0016104">
    <property type="term" value="P:triterpenoid biosynthetic process"/>
    <property type="evidence" value="ECO:0007669"/>
    <property type="project" value="InterPro"/>
</dbReference>
<feature type="domain" description="Squalene cyclase N-terminal" evidence="6">
    <location>
        <begin position="13"/>
        <end position="298"/>
    </location>
</feature>
<dbReference type="Gene3D" id="1.50.10.20">
    <property type="match status" value="2"/>
</dbReference>
<keyword evidence="3" id="KW-0677">Repeat</keyword>
<evidence type="ECO:0000313" key="8">
    <source>
        <dbReference type="Proteomes" id="UP000594464"/>
    </source>
</evidence>
<dbReference type="SFLD" id="SFLDG01016">
    <property type="entry name" value="Prenyltransferase_Like_2"/>
    <property type="match status" value="1"/>
</dbReference>
<evidence type="ECO:0000259" key="6">
    <source>
        <dbReference type="Pfam" id="PF13249"/>
    </source>
</evidence>
<comment type="similarity">
    <text evidence="2">Belongs to the terpene cyclase/mutase family.</text>
</comment>
<dbReference type="UniPathway" id="UPA00337"/>
<dbReference type="GO" id="GO:0005811">
    <property type="term" value="C:lipid droplet"/>
    <property type="evidence" value="ECO:0007669"/>
    <property type="project" value="InterPro"/>
</dbReference>
<comment type="pathway">
    <text evidence="1">Secondary metabolite biosynthesis; hopanoid biosynthesis.</text>
</comment>
<evidence type="ECO:0000256" key="4">
    <source>
        <dbReference type="ARBA" id="ARBA00023235"/>
    </source>
</evidence>
<dbReference type="Pfam" id="PF13249">
    <property type="entry name" value="SQHop_cyclase_N"/>
    <property type="match status" value="1"/>
</dbReference>
<dbReference type="KEGG" id="nva:G3M78_00185"/>
<dbReference type="Pfam" id="PF13243">
    <property type="entry name" value="SQHop_cyclase_C"/>
    <property type="match status" value="1"/>
</dbReference>
<dbReference type="SUPFAM" id="SSF48239">
    <property type="entry name" value="Terpenoid cyclases/Protein prenyltransferases"/>
    <property type="match status" value="2"/>
</dbReference>
<dbReference type="PANTHER" id="PTHR11764:SF20">
    <property type="entry name" value="LANOSTEROL SYNTHASE"/>
    <property type="match status" value="1"/>
</dbReference>
<protein>
    <submittedName>
        <fullName evidence="7">Squalene--hopene cyclase</fullName>
        <ecNumber evidence="7">5.4.99.17</ecNumber>
    </submittedName>
</protein>
<evidence type="ECO:0000256" key="3">
    <source>
        <dbReference type="ARBA" id="ARBA00022737"/>
    </source>
</evidence>
<dbReference type="InterPro" id="IPR008930">
    <property type="entry name" value="Terpenoid_cyclase/PrenylTrfase"/>
</dbReference>
<keyword evidence="4 7" id="KW-0413">Isomerase</keyword>
<dbReference type="CDD" id="cd02892">
    <property type="entry name" value="SQCY_1"/>
    <property type="match status" value="1"/>
</dbReference>
<dbReference type="InterPro" id="IPR032697">
    <property type="entry name" value="SQ_cyclase_N"/>
</dbReference>
<evidence type="ECO:0000256" key="1">
    <source>
        <dbReference type="ARBA" id="ARBA00004999"/>
    </source>
</evidence>
<dbReference type="Proteomes" id="UP000594464">
    <property type="component" value="Chromosome"/>
</dbReference>
<sequence>MDSETIKRLETAIEKSRTFFLSQQYPEGYWVDELESNATITAEYIFFMHFMGRVDSVKMEKCANYLLKKQREDGSWPLFYGGACDINSTVESYLALKMAGIPVDRPEMLKAREAIFANGGIAKTRVFTKIFLAMLGQSSWDFVPAVPVEIVLLPNCSPFNIYEMSSWSRGTVVPLSVVCAYRPVFELPAEKGIAELFREEDRDLSIQPTGPAFSSWRNTFIYMDRFIKFLASFNVKPLRKKALKAAERWILDHQEDEGDFAGIQPAMFNSMLALHYMGYPDDHPALVKGFEAIERFELSWDDQLGFQACVSPLWDTAIGINALLDSGMSPDDPALVKGGEWILTKQVVKPGDWKVKNPDAEPGGWAFEFYNECYPDNDDTAEILIALDRLDLPDHRHKLAECQRAMTWLLSMQSKNGGWGAFDMDNDLQLLNEIPFADHKAMLDEPTADVTGRILWCLGRLGFSREHPQVRRALEFVRKMQEPDGCWWGRWGVNYIYGTFLVTNGLRSMGEDMTQPYLRKTVDWLVAHQNEDGGWGETCDSYADPSLRGQGESSCSQTAWAMLGLMALGEGQGEAMRKGAEFLMKRQLDETGSWYEPQFTGTGFPVHFYIKYHMYQHFFPLMALSRYRNELTGVGNEEKR</sequence>
<organism evidence="7 8">
    <name type="scientific">Candidatus Nitrohelix vancouverensis</name>
    <dbReference type="NCBI Taxonomy" id="2705534"/>
    <lineage>
        <taxon>Bacteria</taxon>
        <taxon>Pseudomonadati</taxon>
        <taxon>Nitrospinota/Tectimicrobiota group</taxon>
        <taxon>Nitrospinota</taxon>
        <taxon>Nitrospinia</taxon>
        <taxon>Nitrospinales</taxon>
        <taxon>Nitrospinaceae</taxon>
        <taxon>Candidatus Nitrohelix</taxon>
    </lineage>
</organism>
<dbReference type="InterPro" id="IPR018333">
    <property type="entry name" value="Squalene_cyclase"/>
</dbReference>
<proteinExistence type="inferred from homology"/>
<dbReference type="NCBIfam" id="TIGR01787">
    <property type="entry name" value="squalene_cyclas"/>
    <property type="match status" value="1"/>
</dbReference>
<reference evidence="8" key="1">
    <citation type="submission" date="2020-02" db="EMBL/GenBank/DDBJ databases">
        <title>Genomic and physiological characterization of two novel Nitrospinaceae genera.</title>
        <authorList>
            <person name="Mueller A.J."/>
            <person name="Jung M.-Y."/>
            <person name="Strachan C.R."/>
            <person name="Herbold C.W."/>
            <person name="Kirkegaard R.H."/>
            <person name="Daims H."/>
        </authorList>
    </citation>
    <scope>NUCLEOTIDE SEQUENCE [LARGE SCALE GENOMIC DNA]</scope>
</reference>
<dbReference type="GO" id="GO:0051007">
    <property type="term" value="F:squalene-hopene cyclase activity"/>
    <property type="evidence" value="ECO:0007669"/>
    <property type="project" value="UniProtKB-EC"/>
</dbReference>
<evidence type="ECO:0000313" key="7">
    <source>
        <dbReference type="EMBL" id="QPJ63909.1"/>
    </source>
</evidence>
<feature type="domain" description="Squalene cyclase C-terminal" evidence="5">
    <location>
        <begin position="310"/>
        <end position="629"/>
    </location>
</feature>
<dbReference type="NCBIfam" id="TIGR01507">
    <property type="entry name" value="hopene_cyclase"/>
    <property type="match status" value="1"/>
</dbReference>
<name>A0A7T0BZR1_9BACT</name>
<dbReference type="PANTHER" id="PTHR11764">
    <property type="entry name" value="TERPENE CYCLASE/MUTASE FAMILY MEMBER"/>
    <property type="match status" value="1"/>
</dbReference>
<gene>
    <name evidence="7" type="primary">shc</name>
    <name evidence="7" type="ORF">G3M78_00185</name>
</gene>